<dbReference type="RefSeq" id="WP_143720540.1">
    <property type="nucleotide sequence ID" value="NZ_VKDB01000007.1"/>
</dbReference>
<evidence type="ECO:0000259" key="3">
    <source>
        <dbReference type="PROSITE" id="PS51228"/>
    </source>
</evidence>
<evidence type="ECO:0000313" key="5">
    <source>
        <dbReference type="Proteomes" id="UP000316092"/>
    </source>
</evidence>
<feature type="compositionally biased region" description="Polar residues" evidence="2">
    <location>
        <begin position="1"/>
        <end position="20"/>
    </location>
</feature>
<feature type="region of interest" description="Disordered" evidence="2">
    <location>
        <begin position="1"/>
        <end position="23"/>
    </location>
</feature>
<proteinExistence type="predicted"/>
<organism evidence="4 5">
    <name type="scientific">Deinococcus detaillensis</name>
    <dbReference type="NCBI Taxonomy" id="2592048"/>
    <lineage>
        <taxon>Bacteria</taxon>
        <taxon>Thermotogati</taxon>
        <taxon>Deinococcota</taxon>
        <taxon>Deinococci</taxon>
        <taxon>Deinococcales</taxon>
        <taxon>Deinococcaceae</taxon>
        <taxon>Deinococcus</taxon>
    </lineage>
</organism>
<protein>
    <submittedName>
        <fullName evidence="4">Acyl-CoA-binding protein</fullName>
    </submittedName>
</protein>
<dbReference type="InterPro" id="IPR014352">
    <property type="entry name" value="FERM/acyl-CoA-bd_prot_sf"/>
</dbReference>
<evidence type="ECO:0000256" key="2">
    <source>
        <dbReference type="SAM" id="MobiDB-lite"/>
    </source>
</evidence>
<dbReference type="InterPro" id="IPR035984">
    <property type="entry name" value="Acyl-CoA-binding_sf"/>
</dbReference>
<dbReference type="Proteomes" id="UP000316092">
    <property type="component" value="Unassembled WGS sequence"/>
</dbReference>
<dbReference type="InterPro" id="IPR000582">
    <property type="entry name" value="Acyl-CoA-binding_protein"/>
</dbReference>
<dbReference type="GO" id="GO:0000062">
    <property type="term" value="F:fatty-acyl-CoA binding"/>
    <property type="evidence" value="ECO:0007669"/>
    <property type="project" value="InterPro"/>
</dbReference>
<evidence type="ECO:0000256" key="1">
    <source>
        <dbReference type="ARBA" id="ARBA00023121"/>
    </source>
</evidence>
<comment type="caution">
    <text evidence="4">The sequence shown here is derived from an EMBL/GenBank/DDBJ whole genome shotgun (WGS) entry which is preliminary data.</text>
</comment>
<sequence>MTTSDQSAFGQARAESQSLPSKPDNATLLRLYSLYKQGSEGDVTAERPGGFDFVGAAKYDAWAALKGKSQADAQAEYVALVEKLKGD</sequence>
<dbReference type="PANTHER" id="PTHR23310">
    <property type="entry name" value="ACYL-COA-BINDING PROTEIN, ACBP"/>
    <property type="match status" value="1"/>
</dbReference>
<dbReference type="Pfam" id="PF00887">
    <property type="entry name" value="ACBP"/>
    <property type="match status" value="1"/>
</dbReference>
<dbReference type="OrthoDB" id="5625302at2"/>
<keyword evidence="5" id="KW-1185">Reference proteome</keyword>
<dbReference type="AlphaFoldDB" id="A0A553V0F1"/>
<dbReference type="PRINTS" id="PR00689">
    <property type="entry name" value="ACOABINDINGP"/>
</dbReference>
<dbReference type="PANTHER" id="PTHR23310:SF62">
    <property type="entry name" value="ACYL-COA BINDING PROTEIN 1, ISOFORM A"/>
    <property type="match status" value="1"/>
</dbReference>
<dbReference type="GO" id="GO:0006631">
    <property type="term" value="P:fatty acid metabolic process"/>
    <property type="evidence" value="ECO:0007669"/>
    <property type="project" value="TreeGrafter"/>
</dbReference>
<accession>A0A553V0F1</accession>
<dbReference type="PROSITE" id="PS51228">
    <property type="entry name" value="ACB_2"/>
    <property type="match status" value="1"/>
</dbReference>
<reference evidence="4 5" key="1">
    <citation type="submission" date="2019-07" db="EMBL/GenBank/DDBJ databases">
        <title>Deinococcus detaillus sp. nov., isolated from humus soil in Antarctica.</title>
        <authorList>
            <person name="Zhang K."/>
        </authorList>
    </citation>
    <scope>NUCLEOTIDE SEQUENCE [LARGE SCALE GENOMIC DNA]</scope>
    <source>
        <strain evidence="4 5">H1</strain>
    </source>
</reference>
<name>A0A553V0F1_9DEIO</name>
<dbReference type="EMBL" id="VKDB01000007">
    <property type="protein sequence ID" value="TSA85929.1"/>
    <property type="molecule type" value="Genomic_DNA"/>
</dbReference>
<keyword evidence="1" id="KW-0446">Lipid-binding</keyword>
<dbReference type="Gene3D" id="1.20.80.10">
    <property type="match status" value="1"/>
</dbReference>
<gene>
    <name evidence="4" type="ORF">FNU79_09145</name>
</gene>
<evidence type="ECO:0000313" key="4">
    <source>
        <dbReference type="EMBL" id="TSA85929.1"/>
    </source>
</evidence>
<dbReference type="SUPFAM" id="SSF47027">
    <property type="entry name" value="Acyl-CoA binding protein"/>
    <property type="match status" value="1"/>
</dbReference>
<feature type="domain" description="ACB" evidence="3">
    <location>
        <begin position="5"/>
        <end position="87"/>
    </location>
</feature>